<keyword evidence="3" id="KW-1185">Reference proteome</keyword>
<sequence length="453" mass="47328">MRTVRSRSTRTARILLAASAALALSLTAACSSSSGSSGGSGGKPVSAADALNTPTTLTFWTWVPNIQKTVDLFEQKYPKIKVKVVNAGQSADEYTKLQTAIKAGSGAPDVAQIEYFALPQFALSKQVVNLSDYGAGSLKSSYTDSAWAQVAIDNGIYGYPQDTGPLTMFYRTDIFKQLGIAVPTTWDEFAKAAEKIHAADPTHYIASIDPGDAGGVDSLIWQAGGRPFQGSGTSVKLNLKDAGTAKFAQLWSSLLAKKLVDPTPGWTTDWWKGMGSGKYAVWIAGAWAPGSLESTIAQTSGKWAAAPVPQWTAGANVSSENGGSSDAVISTSPNKAAAAAFAAWLNSDPVATASLSANGLFPATTALLNSQDFLGKKFDFFGGQQANQVFAANSKAVAPGWQYLPYQVYANSVFKDSVGKAISEGTDLGAALGTWQSTIGSYGTQQGFSVSNG</sequence>
<accession>A0ABW1FXD2</accession>
<name>A0ABW1FXD2_9ACTN</name>
<dbReference type="PROSITE" id="PS51257">
    <property type="entry name" value="PROKAR_LIPOPROTEIN"/>
    <property type="match status" value="1"/>
</dbReference>
<feature type="signal peptide" evidence="1">
    <location>
        <begin position="1"/>
        <end position="28"/>
    </location>
</feature>
<dbReference type="InterPro" id="IPR050490">
    <property type="entry name" value="Bact_solute-bd_prot1"/>
</dbReference>
<dbReference type="InterPro" id="IPR006059">
    <property type="entry name" value="SBP"/>
</dbReference>
<organism evidence="2 3">
    <name type="scientific">Streptacidiphilus monticola</name>
    <dbReference type="NCBI Taxonomy" id="2161674"/>
    <lineage>
        <taxon>Bacteria</taxon>
        <taxon>Bacillati</taxon>
        <taxon>Actinomycetota</taxon>
        <taxon>Actinomycetes</taxon>
        <taxon>Kitasatosporales</taxon>
        <taxon>Streptomycetaceae</taxon>
        <taxon>Streptacidiphilus</taxon>
    </lineage>
</organism>
<dbReference type="Pfam" id="PF01547">
    <property type="entry name" value="SBP_bac_1"/>
    <property type="match status" value="1"/>
</dbReference>
<evidence type="ECO:0000313" key="2">
    <source>
        <dbReference type="EMBL" id="MFC5907130.1"/>
    </source>
</evidence>
<feature type="chain" id="PRO_5046557375" evidence="1">
    <location>
        <begin position="29"/>
        <end position="453"/>
    </location>
</feature>
<dbReference type="Gene3D" id="3.40.190.10">
    <property type="entry name" value="Periplasmic binding protein-like II"/>
    <property type="match status" value="1"/>
</dbReference>
<keyword evidence="1" id="KW-0732">Signal</keyword>
<evidence type="ECO:0000256" key="1">
    <source>
        <dbReference type="SAM" id="SignalP"/>
    </source>
</evidence>
<dbReference type="PANTHER" id="PTHR43649:SF14">
    <property type="entry name" value="BLR3389 PROTEIN"/>
    <property type="match status" value="1"/>
</dbReference>
<protein>
    <submittedName>
        <fullName evidence="2">ABC transporter substrate-binding protein</fullName>
    </submittedName>
</protein>
<evidence type="ECO:0000313" key="3">
    <source>
        <dbReference type="Proteomes" id="UP001596174"/>
    </source>
</evidence>
<dbReference type="EMBL" id="JBHSQJ010000023">
    <property type="protein sequence ID" value="MFC5907130.1"/>
    <property type="molecule type" value="Genomic_DNA"/>
</dbReference>
<proteinExistence type="predicted"/>
<comment type="caution">
    <text evidence="2">The sequence shown here is derived from an EMBL/GenBank/DDBJ whole genome shotgun (WGS) entry which is preliminary data.</text>
</comment>
<dbReference type="Proteomes" id="UP001596174">
    <property type="component" value="Unassembled WGS sequence"/>
</dbReference>
<dbReference type="SUPFAM" id="SSF53850">
    <property type="entry name" value="Periplasmic binding protein-like II"/>
    <property type="match status" value="1"/>
</dbReference>
<gene>
    <name evidence="2" type="ORF">ACFP3V_07850</name>
</gene>
<dbReference type="PANTHER" id="PTHR43649">
    <property type="entry name" value="ARABINOSE-BINDING PROTEIN-RELATED"/>
    <property type="match status" value="1"/>
</dbReference>
<dbReference type="RefSeq" id="WP_380581225.1">
    <property type="nucleotide sequence ID" value="NZ_JBHSQJ010000023.1"/>
</dbReference>
<reference evidence="3" key="1">
    <citation type="journal article" date="2019" name="Int. J. Syst. Evol. Microbiol.">
        <title>The Global Catalogue of Microorganisms (GCM) 10K type strain sequencing project: providing services to taxonomists for standard genome sequencing and annotation.</title>
        <authorList>
            <consortium name="The Broad Institute Genomics Platform"/>
            <consortium name="The Broad Institute Genome Sequencing Center for Infectious Disease"/>
            <person name="Wu L."/>
            <person name="Ma J."/>
        </authorList>
    </citation>
    <scope>NUCLEOTIDE SEQUENCE [LARGE SCALE GENOMIC DNA]</scope>
    <source>
        <strain evidence="3">JCM 4816</strain>
    </source>
</reference>